<keyword evidence="7" id="KW-1185">Reference proteome</keyword>
<evidence type="ECO:0000313" key="7">
    <source>
        <dbReference type="Proteomes" id="UP000955338"/>
    </source>
</evidence>
<dbReference type="GO" id="GO:0009234">
    <property type="term" value="P:menaquinone biosynthetic process"/>
    <property type="evidence" value="ECO:0007669"/>
    <property type="project" value="UniProtKB-KW"/>
</dbReference>
<evidence type="ECO:0000256" key="1">
    <source>
        <dbReference type="ARBA" id="ARBA00022428"/>
    </source>
</evidence>
<proteinExistence type="predicted"/>
<evidence type="ECO:0000256" key="3">
    <source>
        <dbReference type="ARBA" id="ARBA00022741"/>
    </source>
</evidence>
<dbReference type="InterPro" id="IPR020845">
    <property type="entry name" value="AMP-binding_CS"/>
</dbReference>
<dbReference type="InterPro" id="IPR045851">
    <property type="entry name" value="AMP-bd_C_sf"/>
</dbReference>
<sequence length="486" mass="54789">MFLWQRYTRQKPQDIAIILPKQISKNTNTNKSEISSRYPTFLFTKSQLTWQELNTLIEQLSQHLKQAGVQKGSGIALIGKYSFTQVLYYLASLHSNARILCLNPNFPASKIDLLCQQNDIDYLIDCSHESQNPFSIAITQLNNTTNLPVEILNNCPLTLTLTSGSTGQPKAAVHTLTAHLANATGVVKLMQVKAESVWLLSLPLFHVSGQAILWRWLHQASKLHLVGEEFYAALCQVTHASLVPTQLQRFLSYLNENPQQPQIQHILLGGSHIPTALTTQLHQLGICSYSGYGMTEMASTVFAKKSDTSSGVGFLLPHRQTKLVEQEVWLKGHCLALGYWQKNNHRKIRPLTNATGWYQSKDKAKMINNELFILGRFDNMFISGGENIQPEEIEAIILQQPNVEQVFILPQADQEFGHRPVAIIAFKQPFSLTLVQQLEQNLVGKLEKFKFPIRYFSLDLANTSTNGIKISRSQLALWLSQQINSN</sequence>
<dbReference type="Proteomes" id="UP000955338">
    <property type="component" value="Chromosome"/>
</dbReference>
<dbReference type="InterPro" id="IPR000873">
    <property type="entry name" value="AMP-dep_synth/lig_dom"/>
</dbReference>
<evidence type="ECO:0000313" key="6">
    <source>
        <dbReference type="EMBL" id="QDJ14405.1"/>
    </source>
</evidence>
<dbReference type="GO" id="GO:0008756">
    <property type="term" value="F:o-succinylbenzoate-CoA ligase activity"/>
    <property type="evidence" value="ECO:0007669"/>
    <property type="project" value="InterPro"/>
</dbReference>
<reference evidence="6" key="1">
    <citation type="submission" date="2017-06" db="EMBL/GenBank/DDBJ databases">
        <title>Genome sequencing of pathogenic and non-pathogenic strains within Bisgaard taxon 40.</title>
        <authorList>
            <person name="Ladner J.T."/>
            <person name="Lovett S.P."/>
            <person name="Koroleva G."/>
            <person name="Lorch J.M."/>
        </authorList>
    </citation>
    <scope>NUCLEOTIDE SEQUENCE</scope>
    <source>
        <strain evidence="6">27576-1-I1</strain>
    </source>
</reference>
<protein>
    <submittedName>
        <fullName evidence="6">O-succinylbenzoate--CoA ligase</fullName>
    </submittedName>
</protein>
<dbReference type="PROSITE" id="PS00455">
    <property type="entry name" value="AMP_BINDING"/>
    <property type="match status" value="1"/>
</dbReference>
<dbReference type="Pfam" id="PF00501">
    <property type="entry name" value="AMP-binding"/>
    <property type="match status" value="1"/>
</dbReference>
<dbReference type="Gene3D" id="3.30.300.30">
    <property type="match status" value="1"/>
</dbReference>
<keyword evidence="1" id="KW-0474">Menaquinone biosynthesis</keyword>
<dbReference type="Gene3D" id="3.40.50.12780">
    <property type="entry name" value="N-terminal domain of ligase-like"/>
    <property type="match status" value="1"/>
</dbReference>
<dbReference type="InterPro" id="IPR010192">
    <property type="entry name" value="MenE"/>
</dbReference>
<dbReference type="InterPro" id="IPR042099">
    <property type="entry name" value="ANL_N_sf"/>
</dbReference>
<dbReference type="GO" id="GO:0031956">
    <property type="term" value="F:medium-chain fatty acid-CoA ligase activity"/>
    <property type="evidence" value="ECO:0007669"/>
    <property type="project" value="TreeGrafter"/>
</dbReference>
<evidence type="ECO:0000259" key="5">
    <source>
        <dbReference type="Pfam" id="PF00501"/>
    </source>
</evidence>
<keyword evidence="4" id="KW-0067">ATP-binding</keyword>
<organism evidence="6 7">
    <name type="scientific">Mergibacter septicus</name>
    <dbReference type="NCBI Taxonomy" id="221402"/>
    <lineage>
        <taxon>Bacteria</taxon>
        <taxon>Pseudomonadati</taxon>
        <taxon>Pseudomonadota</taxon>
        <taxon>Gammaproteobacteria</taxon>
        <taxon>Pasteurellales</taxon>
        <taxon>Pasteurellaceae</taxon>
        <taxon>Mergibacter</taxon>
    </lineage>
</organism>
<dbReference type="NCBIfam" id="TIGR01923">
    <property type="entry name" value="menE"/>
    <property type="match status" value="1"/>
</dbReference>
<dbReference type="CDD" id="cd17630">
    <property type="entry name" value="OSB_MenE-like"/>
    <property type="match status" value="1"/>
</dbReference>
<accession>A0A8D4J1A5</accession>
<gene>
    <name evidence="6" type="ORF">CEP48_02770</name>
</gene>
<dbReference type="EMBL" id="CP022011">
    <property type="protein sequence ID" value="QDJ14405.1"/>
    <property type="molecule type" value="Genomic_DNA"/>
</dbReference>
<dbReference type="AlphaFoldDB" id="A0A8D4J1A5"/>
<dbReference type="GO" id="GO:0006631">
    <property type="term" value="P:fatty acid metabolic process"/>
    <property type="evidence" value="ECO:0007669"/>
    <property type="project" value="TreeGrafter"/>
</dbReference>
<name>A0A8D4J1A5_9PAST</name>
<evidence type="ECO:0000256" key="2">
    <source>
        <dbReference type="ARBA" id="ARBA00022598"/>
    </source>
</evidence>
<keyword evidence="3" id="KW-0547">Nucleotide-binding</keyword>
<dbReference type="NCBIfam" id="NF006539">
    <property type="entry name" value="PRK09029.1"/>
    <property type="match status" value="1"/>
</dbReference>
<dbReference type="GO" id="GO:0005524">
    <property type="term" value="F:ATP binding"/>
    <property type="evidence" value="ECO:0007669"/>
    <property type="project" value="UniProtKB-KW"/>
</dbReference>
<dbReference type="SUPFAM" id="SSF56801">
    <property type="entry name" value="Acetyl-CoA synthetase-like"/>
    <property type="match status" value="1"/>
</dbReference>
<dbReference type="PANTHER" id="PTHR43201">
    <property type="entry name" value="ACYL-COA SYNTHETASE"/>
    <property type="match status" value="1"/>
</dbReference>
<keyword evidence="2 6" id="KW-0436">Ligase</keyword>
<feature type="domain" description="AMP-dependent synthetase/ligase" evidence="5">
    <location>
        <begin position="41"/>
        <end position="340"/>
    </location>
</feature>
<dbReference type="PANTHER" id="PTHR43201:SF32">
    <property type="entry name" value="2-SUCCINYLBENZOATE--COA LIGASE, CHLOROPLASTIC_PEROXISOMAL"/>
    <property type="match status" value="1"/>
</dbReference>
<evidence type="ECO:0000256" key="4">
    <source>
        <dbReference type="ARBA" id="ARBA00022840"/>
    </source>
</evidence>